<evidence type="ECO:0000313" key="2">
    <source>
        <dbReference type="Proteomes" id="UP000518887"/>
    </source>
</evidence>
<sequence length="120" mass="14256">MTKKTEKQKHLRLMKYETGLPVNIVNVQYYVTAEFGLMQYIEVQCNTNDELNEEQPEWIFFSEEAEVLSVDIFGGTSDLPDDVLNVMKEYVKKSYKDKNSLLYKYFEQRRREGEKVQPLN</sequence>
<protein>
    <submittedName>
        <fullName evidence="1">Uncharacterized protein</fullName>
    </submittedName>
</protein>
<proteinExistence type="predicted"/>
<dbReference type="RefSeq" id="WP_184659904.1">
    <property type="nucleotide sequence ID" value="NZ_CP031518.1"/>
</dbReference>
<gene>
    <name evidence="1" type="ORF">HNP76_001915</name>
</gene>
<dbReference type="Proteomes" id="UP000518887">
    <property type="component" value="Unassembled WGS sequence"/>
</dbReference>
<evidence type="ECO:0000313" key="1">
    <source>
        <dbReference type="EMBL" id="MBB5226534.1"/>
    </source>
</evidence>
<organism evidence="1 2">
    <name type="scientific">Treponema ruminis</name>
    <dbReference type="NCBI Taxonomy" id="744515"/>
    <lineage>
        <taxon>Bacteria</taxon>
        <taxon>Pseudomonadati</taxon>
        <taxon>Spirochaetota</taxon>
        <taxon>Spirochaetia</taxon>
        <taxon>Spirochaetales</taxon>
        <taxon>Treponemataceae</taxon>
        <taxon>Treponema</taxon>
    </lineage>
</organism>
<accession>A0A7W8LMI2</accession>
<dbReference type="EMBL" id="JACHFQ010000006">
    <property type="protein sequence ID" value="MBB5226534.1"/>
    <property type="molecule type" value="Genomic_DNA"/>
</dbReference>
<reference evidence="1 2" key="1">
    <citation type="submission" date="2020-08" db="EMBL/GenBank/DDBJ databases">
        <title>Genomic Encyclopedia of Type Strains, Phase IV (KMG-IV): sequencing the most valuable type-strain genomes for metagenomic binning, comparative biology and taxonomic classification.</title>
        <authorList>
            <person name="Goeker M."/>
        </authorList>
    </citation>
    <scope>NUCLEOTIDE SEQUENCE [LARGE SCALE GENOMIC DNA]</scope>
    <source>
        <strain evidence="1 2">DSM 103462</strain>
    </source>
</reference>
<name>A0A7W8LMI2_9SPIR</name>
<keyword evidence="2" id="KW-1185">Reference proteome</keyword>
<dbReference type="AlphaFoldDB" id="A0A7W8LMI2"/>
<comment type="caution">
    <text evidence="1">The sequence shown here is derived from an EMBL/GenBank/DDBJ whole genome shotgun (WGS) entry which is preliminary data.</text>
</comment>